<organism evidence="2 3">
    <name type="scientific">Haemaphysalis longicornis</name>
    <name type="common">Bush tick</name>
    <dbReference type="NCBI Taxonomy" id="44386"/>
    <lineage>
        <taxon>Eukaryota</taxon>
        <taxon>Metazoa</taxon>
        <taxon>Ecdysozoa</taxon>
        <taxon>Arthropoda</taxon>
        <taxon>Chelicerata</taxon>
        <taxon>Arachnida</taxon>
        <taxon>Acari</taxon>
        <taxon>Parasitiformes</taxon>
        <taxon>Ixodida</taxon>
        <taxon>Ixodoidea</taxon>
        <taxon>Ixodidae</taxon>
        <taxon>Haemaphysalinae</taxon>
        <taxon>Haemaphysalis</taxon>
    </lineage>
</organism>
<protein>
    <submittedName>
        <fullName evidence="2">Uncharacterized protein</fullName>
    </submittedName>
</protein>
<accession>A0A9J6FXY1</accession>
<name>A0A9J6FXY1_HAELO</name>
<sequence>MRGTATMRATTEEHVRAASATTSARPRLPGARADNGRRARNSFRGPAGSTESLTCHRRDRWGSSASEERPLTPKTGHGECSDEQQYVSRREKDGEATGVYASEGESPFSVTQSYLNFYPDARGVNAFAELGELLVVDQIACFPEKRGSRTNECDMKRLVTVEEEEEATARVEVELAGREVGAAGDETGTLRLAVSQ</sequence>
<evidence type="ECO:0000313" key="3">
    <source>
        <dbReference type="Proteomes" id="UP000821853"/>
    </source>
</evidence>
<gene>
    <name evidence="2" type="ORF">HPB48_020653</name>
</gene>
<dbReference type="AlphaFoldDB" id="A0A9J6FXY1"/>
<comment type="caution">
    <text evidence="2">The sequence shown here is derived from an EMBL/GenBank/DDBJ whole genome shotgun (WGS) entry which is preliminary data.</text>
</comment>
<reference evidence="2 3" key="1">
    <citation type="journal article" date="2020" name="Cell">
        <title>Large-Scale Comparative Analyses of Tick Genomes Elucidate Their Genetic Diversity and Vector Capacities.</title>
        <authorList>
            <consortium name="Tick Genome and Microbiome Consortium (TIGMIC)"/>
            <person name="Jia N."/>
            <person name="Wang J."/>
            <person name="Shi W."/>
            <person name="Du L."/>
            <person name="Sun Y."/>
            <person name="Zhan W."/>
            <person name="Jiang J.F."/>
            <person name="Wang Q."/>
            <person name="Zhang B."/>
            <person name="Ji P."/>
            <person name="Bell-Sakyi L."/>
            <person name="Cui X.M."/>
            <person name="Yuan T.T."/>
            <person name="Jiang B.G."/>
            <person name="Yang W.F."/>
            <person name="Lam T.T."/>
            <person name="Chang Q.C."/>
            <person name="Ding S.J."/>
            <person name="Wang X.J."/>
            <person name="Zhu J.G."/>
            <person name="Ruan X.D."/>
            <person name="Zhao L."/>
            <person name="Wei J.T."/>
            <person name="Ye R.Z."/>
            <person name="Que T.C."/>
            <person name="Du C.H."/>
            <person name="Zhou Y.H."/>
            <person name="Cheng J.X."/>
            <person name="Dai P.F."/>
            <person name="Guo W.B."/>
            <person name="Han X.H."/>
            <person name="Huang E.J."/>
            <person name="Li L.F."/>
            <person name="Wei W."/>
            <person name="Gao Y.C."/>
            <person name="Liu J.Z."/>
            <person name="Shao H.Z."/>
            <person name="Wang X."/>
            <person name="Wang C.C."/>
            <person name="Yang T.C."/>
            <person name="Huo Q.B."/>
            <person name="Li W."/>
            <person name="Chen H.Y."/>
            <person name="Chen S.E."/>
            <person name="Zhou L.G."/>
            <person name="Ni X.B."/>
            <person name="Tian J.H."/>
            <person name="Sheng Y."/>
            <person name="Liu T."/>
            <person name="Pan Y.S."/>
            <person name="Xia L.Y."/>
            <person name="Li J."/>
            <person name="Zhao F."/>
            <person name="Cao W.C."/>
        </authorList>
    </citation>
    <scope>NUCLEOTIDE SEQUENCE [LARGE SCALE GENOMIC DNA]</scope>
    <source>
        <strain evidence="2">HaeL-2018</strain>
    </source>
</reference>
<evidence type="ECO:0000313" key="2">
    <source>
        <dbReference type="EMBL" id="KAH9367675.1"/>
    </source>
</evidence>
<dbReference type="Proteomes" id="UP000821853">
    <property type="component" value="Chromosome 2"/>
</dbReference>
<keyword evidence="3" id="KW-1185">Reference proteome</keyword>
<evidence type="ECO:0000256" key="1">
    <source>
        <dbReference type="SAM" id="MobiDB-lite"/>
    </source>
</evidence>
<feature type="region of interest" description="Disordered" evidence="1">
    <location>
        <begin position="1"/>
        <end position="103"/>
    </location>
</feature>
<dbReference type="VEuPathDB" id="VectorBase:HLOH_040614"/>
<feature type="compositionally biased region" description="Basic and acidic residues" evidence="1">
    <location>
        <begin position="66"/>
        <end position="80"/>
    </location>
</feature>
<feature type="compositionally biased region" description="Low complexity" evidence="1">
    <location>
        <begin position="17"/>
        <end position="33"/>
    </location>
</feature>
<dbReference type="EMBL" id="JABSTR010000004">
    <property type="protein sequence ID" value="KAH9367675.1"/>
    <property type="molecule type" value="Genomic_DNA"/>
</dbReference>
<proteinExistence type="predicted"/>